<evidence type="ECO:0000256" key="7">
    <source>
        <dbReference type="SAM" id="SignalP"/>
    </source>
</evidence>
<dbReference type="FunFam" id="2.60.40.10:FF:001318">
    <property type="entry name" value="T cell receptor alpha constant"/>
    <property type="match status" value="1"/>
</dbReference>
<dbReference type="InterPro" id="IPR007110">
    <property type="entry name" value="Ig-like_dom"/>
</dbReference>
<keyword evidence="2" id="KW-0391">Immunity</keyword>
<dbReference type="SUPFAM" id="SSF48726">
    <property type="entry name" value="Immunoglobulin"/>
    <property type="match status" value="3"/>
</dbReference>
<keyword evidence="5" id="KW-0393">Immunoglobulin domain</keyword>
<dbReference type="STRING" id="56216.A0A1A6FYS3"/>
<evidence type="ECO:0000313" key="9">
    <source>
        <dbReference type="EMBL" id="OBS59061.1"/>
    </source>
</evidence>
<dbReference type="AlphaFoldDB" id="A0A1A6FYS3"/>
<proteinExistence type="predicted"/>
<keyword evidence="3" id="KW-1064">Adaptive immunity</keyword>
<dbReference type="PANTHER" id="PTHR19343">
    <property type="entry name" value="T CELL RECEPTOR ALPHA VARIABLE 1-2"/>
    <property type="match status" value="1"/>
</dbReference>
<keyword evidence="1 7" id="KW-0732">Signal</keyword>
<dbReference type="InterPro" id="IPR036179">
    <property type="entry name" value="Ig-like_dom_sf"/>
</dbReference>
<gene>
    <name evidence="9" type="ORF">A6R68_09814</name>
</gene>
<evidence type="ECO:0000256" key="1">
    <source>
        <dbReference type="ARBA" id="ARBA00022729"/>
    </source>
</evidence>
<feature type="domain" description="Ig-like" evidence="8">
    <location>
        <begin position="257"/>
        <end position="331"/>
    </location>
</feature>
<evidence type="ECO:0000256" key="6">
    <source>
        <dbReference type="ARBA" id="ARBA00043266"/>
    </source>
</evidence>
<dbReference type="GO" id="GO:0002250">
    <property type="term" value="P:adaptive immune response"/>
    <property type="evidence" value="ECO:0007669"/>
    <property type="project" value="UniProtKB-KW"/>
</dbReference>
<dbReference type="PROSITE" id="PS50835">
    <property type="entry name" value="IG_LIKE"/>
    <property type="match status" value="3"/>
</dbReference>
<dbReference type="PANTHER" id="PTHR19343:SF14">
    <property type="entry name" value="IG-LIKE DOMAIN-CONTAINING PROTEIN-RELATED"/>
    <property type="match status" value="1"/>
</dbReference>
<dbReference type="OrthoDB" id="8947657at2759"/>
<evidence type="ECO:0000256" key="5">
    <source>
        <dbReference type="ARBA" id="ARBA00023319"/>
    </source>
</evidence>
<dbReference type="SMART" id="SM00409">
    <property type="entry name" value="IG"/>
    <property type="match status" value="2"/>
</dbReference>
<dbReference type="InterPro" id="IPR013106">
    <property type="entry name" value="Ig_V-set"/>
</dbReference>
<feature type="chain" id="PRO_5008345162" description="Ig-like domain-containing protein" evidence="7">
    <location>
        <begin position="23"/>
        <end position="356"/>
    </location>
</feature>
<feature type="signal peptide" evidence="7">
    <location>
        <begin position="1"/>
        <end position="22"/>
    </location>
</feature>
<name>A0A1A6FYS3_NEOLE</name>
<dbReference type="InterPro" id="IPR051006">
    <property type="entry name" value="TCR_variable_domain"/>
</dbReference>
<organism evidence="9 10">
    <name type="scientific">Neotoma lepida</name>
    <name type="common">Desert woodrat</name>
    <dbReference type="NCBI Taxonomy" id="56216"/>
    <lineage>
        <taxon>Eukaryota</taxon>
        <taxon>Metazoa</taxon>
        <taxon>Chordata</taxon>
        <taxon>Craniata</taxon>
        <taxon>Vertebrata</taxon>
        <taxon>Euteleostomi</taxon>
        <taxon>Mammalia</taxon>
        <taxon>Eutheria</taxon>
        <taxon>Euarchontoglires</taxon>
        <taxon>Glires</taxon>
        <taxon>Rodentia</taxon>
        <taxon>Myomorpha</taxon>
        <taxon>Muroidea</taxon>
        <taxon>Cricetidae</taxon>
        <taxon>Neotominae</taxon>
        <taxon>Neotoma</taxon>
    </lineage>
</organism>
<accession>A0A1A6FYS3</accession>
<evidence type="ECO:0000256" key="3">
    <source>
        <dbReference type="ARBA" id="ARBA00023130"/>
    </source>
</evidence>
<dbReference type="CDD" id="cd04983">
    <property type="entry name" value="IgV_TCR_alpha"/>
    <property type="match status" value="1"/>
</dbReference>
<feature type="domain" description="Ig-like" evidence="8">
    <location>
        <begin position="6"/>
        <end position="123"/>
    </location>
</feature>
<dbReference type="SMART" id="SM00406">
    <property type="entry name" value="IGv"/>
    <property type="match status" value="3"/>
</dbReference>
<keyword evidence="10" id="KW-1185">Reference proteome</keyword>
<sequence>MKTYVPTLFMFLWLQLGGMSQGEQVEQRPSTVSVQEGASAVINCTYVDSALYYFLWYKQEHGEHPKLIIDIRSTMERKQNQRLIVLLDKKAKHFSLHITDTQPGDSAMYFCGASAHCSSDTCSLCLNLPQGLEPYPHPVSQAFQCSICFMVAILLILARTHGDSVTQTEGQVILSEEDFLTIHCNYSASGYPALFWYVQYPGEGPQLLFRVSKANEKGSSRGFEATYDKESTSFHLQKVSVRESDSAVYYCALDDTEGENVTVNCSYKTSITALQWYKQDSGRGPAMLILILSNEREKRSGRLRATLNTSTKSSSLSITAAQAADTAVYFCATDAQCAAGTCSPDTNPQSCFLDHN</sequence>
<feature type="non-terminal residue" evidence="9">
    <location>
        <position position="356"/>
    </location>
</feature>
<evidence type="ECO:0000256" key="2">
    <source>
        <dbReference type="ARBA" id="ARBA00022859"/>
    </source>
</evidence>
<dbReference type="EMBL" id="LZPO01108965">
    <property type="protein sequence ID" value="OBS59061.1"/>
    <property type="molecule type" value="Genomic_DNA"/>
</dbReference>
<dbReference type="InterPro" id="IPR003599">
    <property type="entry name" value="Ig_sub"/>
</dbReference>
<feature type="domain" description="Ig-like" evidence="8">
    <location>
        <begin position="138"/>
        <end position="251"/>
    </location>
</feature>
<dbReference type="Proteomes" id="UP000092124">
    <property type="component" value="Unassembled WGS sequence"/>
</dbReference>
<dbReference type="GO" id="GO:0042101">
    <property type="term" value="C:T cell receptor complex"/>
    <property type="evidence" value="ECO:0007669"/>
    <property type="project" value="UniProtKB-KW"/>
</dbReference>
<dbReference type="Gene3D" id="2.60.40.10">
    <property type="entry name" value="Immunoglobulins"/>
    <property type="match status" value="3"/>
</dbReference>
<dbReference type="Pfam" id="PF07686">
    <property type="entry name" value="V-set"/>
    <property type="match status" value="3"/>
</dbReference>
<dbReference type="GO" id="GO:0042605">
    <property type="term" value="F:peptide antigen binding"/>
    <property type="evidence" value="ECO:0007669"/>
    <property type="project" value="TreeGrafter"/>
</dbReference>
<dbReference type="InterPro" id="IPR013783">
    <property type="entry name" value="Ig-like_fold"/>
</dbReference>
<comment type="caution">
    <text evidence="9">The sequence shown here is derived from an EMBL/GenBank/DDBJ whole genome shotgun (WGS) entry which is preliminary data.</text>
</comment>
<keyword evidence="4" id="KW-0675">Receptor</keyword>
<evidence type="ECO:0000256" key="4">
    <source>
        <dbReference type="ARBA" id="ARBA00023170"/>
    </source>
</evidence>
<protein>
    <recommendedName>
        <fullName evidence="8">Ig-like domain-containing protein</fullName>
    </recommendedName>
</protein>
<evidence type="ECO:0000313" key="10">
    <source>
        <dbReference type="Proteomes" id="UP000092124"/>
    </source>
</evidence>
<evidence type="ECO:0000259" key="8">
    <source>
        <dbReference type="PROSITE" id="PS50835"/>
    </source>
</evidence>
<keyword evidence="6" id="KW-1279">T cell receptor</keyword>
<reference evidence="9 10" key="1">
    <citation type="submission" date="2016-06" db="EMBL/GenBank/DDBJ databases">
        <title>The Draft Genome Sequence and Annotation of the Desert Woodrat Neotoma lepida.</title>
        <authorList>
            <person name="Campbell M."/>
            <person name="Oakeson K.F."/>
            <person name="Yandell M."/>
            <person name="Halpert J.R."/>
            <person name="Dearing D."/>
        </authorList>
    </citation>
    <scope>NUCLEOTIDE SEQUENCE [LARGE SCALE GENOMIC DNA]</scope>
    <source>
        <strain evidence="9">417</strain>
        <tissue evidence="9">Liver</tissue>
    </source>
</reference>